<dbReference type="CDD" id="cd07136">
    <property type="entry name" value="ALDH_YwdH-P39616"/>
    <property type="match status" value="1"/>
</dbReference>
<dbReference type="EMBL" id="JACRSS010000001">
    <property type="protein sequence ID" value="MBC8538310.1"/>
    <property type="molecule type" value="Genomic_DNA"/>
</dbReference>
<dbReference type="Pfam" id="PF00171">
    <property type="entry name" value="Aldedh"/>
    <property type="match status" value="1"/>
</dbReference>
<keyword evidence="10" id="KW-1185">Reference proteome</keyword>
<evidence type="ECO:0000256" key="3">
    <source>
        <dbReference type="ARBA" id="ARBA00023027"/>
    </source>
</evidence>
<accession>A0A926HWR7</accession>
<dbReference type="GO" id="GO:0004029">
    <property type="term" value="F:aldehyde dehydrogenase (NAD+) activity"/>
    <property type="evidence" value="ECO:0007669"/>
    <property type="project" value="TreeGrafter"/>
</dbReference>
<evidence type="ECO:0000259" key="8">
    <source>
        <dbReference type="Pfam" id="PF00171"/>
    </source>
</evidence>
<dbReference type="Gene3D" id="3.40.605.10">
    <property type="entry name" value="Aldehyde Dehydrogenase, Chain A, domain 1"/>
    <property type="match status" value="1"/>
</dbReference>
<reference evidence="9" key="1">
    <citation type="submission" date="2020-08" db="EMBL/GenBank/DDBJ databases">
        <title>Genome public.</title>
        <authorList>
            <person name="Liu C."/>
            <person name="Sun Q."/>
        </authorList>
    </citation>
    <scope>NUCLEOTIDE SEQUENCE</scope>
    <source>
        <strain evidence="9">NSJ-63</strain>
    </source>
</reference>
<evidence type="ECO:0000256" key="6">
    <source>
        <dbReference type="PROSITE-ProRule" id="PRU10007"/>
    </source>
</evidence>
<gene>
    <name evidence="9" type="ORF">H8693_05115</name>
</gene>
<dbReference type="RefSeq" id="WP_283243742.1">
    <property type="nucleotide sequence ID" value="NZ_JACRSS010000001.1"/>
</dbReference>
<dbReference type="FunFam" id="3.40.309.10:FF:000003">
    <property type="entry name" value="Aldehyde dehydrogenase"/>
    <property type="match status" value="1"/>
</dbReference>
<keyword evidence="3" id="KW-0520">NAD</keyword>
<comment type="similarity">
    <text evidence="1 4 7">Belongs to the aldehyde dehydrogenase family.</text>
</comment>
<evidence type="ECO:0000256" key="5">
    <source>
        <dbReference type="PIRSR" id="PIRSR036492-1"/>
    </source>
</evidence>
<dbReference type="InterPro" id="IPR016161">
    <property type="entry name" value="Ald_DH/histidinol_DH"/>
</dbReference>
<evidence type="ECO:0000313" key="10">
    <source>
        <dbReference type="Proteomes" id="UP000617951"/>
    </source>
</evidence>
<dbReference type="InterPro" id="IPR015590">
    <property type="entry name" value="Aldehyde_DH_dom"/>
</dbReference>
<evidence type="ECO:0000313" key="9">
    <source>
        <dbReference type="EMBL" id="MBC8538310.1"/>
    </source>
</evidence>
<evidence type="ECO:0000256" key="4">
    <source>
        <dbReference type="PIRNR" id="PIRNR036492"/>
    </source>
</evidence>
<feature type="active site" evidence="5">
    <location>
        <position position="257"/>
    </location>
</feature>
<dbReference type="AlphaFoldDB" id="A0A926HWR7"/>
<organism evidence="9 10">
    <name type="scientific">Guopingia tenuis</name>
    <dbReference type="NCBI Taxonomy" id="2763656"/>
    <lineage>
        <taxon>Bacteria</taxon>
        <taxon>Bacillati</taxon>
        <taxon>Bacillota</taxon>
        <taxon>Clostridia</taxon>
        <taxon>Christensenellales</taxon>
        <taxon>Christensenellaceae</taxon>
        <taxon>Guopingia</taxon>
    </lineage>
</organism>
<dbReference type="Gene3D" id="3.40.309.10">
    <property type="entry name" value="Aldehyde Dehydrogenase, Chain A, domain 2"/>
    <property type="match status" value="1"/>
</dbReference>
<dbReference type="InterPro" id="IPR012394">
    <property type="entry name" value="Aldehyde_DH_NAD(P)"/>
</dbReference>
<dbReference type="GO" id="GO:0006081">
    <property type="term" value="P:aldehyde metabolic process"/>
    <property type="evidence" value="ECO:0007669"/>
    <property type="project" value="InterPro"/>
</dbReference>
<dbReference type="PIRSF" id="PIRSF036492">
    <property type="entry name" value="ALDH"/>
    <property type="match status" value="1"/>
</dbReference>
<dbReference type="PANTHER" id="PTHR43570:SF16">
    <property type="entry name" value="ALDEHYDE DEHYDROGENASE TYPE III, ISOFORM Q"/>
    <property type="match status" value="1"/>
</dbReference>
<protein>
    <recommendedName>
        <fullName evidence="4">Aldehyde dehydrogenase</fullName>
    </recommendedName>
</protein>
<evidence type="ECO:0000256" key="2">
    <source>
        <dbReference type="ARBA" id="ARBA00023002"/>
    </source>
</evidence>
<proteinExistence type="inferred from homology"/>
<dbReference type="FunFam" id="3.40.605.10:FF:000004">
    <property type="entry name" value="Aldehyde dehydrogenase"/>
    <property type="match status" value="1"/>
</dbReference>
<sequence>MREYIKERKRQGGRENMKETIEKQREFFASGKTLDLKFRLEQLENFRQGVLRWEGEILRALETDLGKPAFEAYETEVGLVLEEISFAKKHLRGWARPNRVRTPLLHFPSKSKIVKEPLGVVLIMSPWNYPFQLTMAPLAAVLAAGNCAVLKPSRYAAATAEVMEKLVRDCFSPEYVCLFQGGRDVNAALLRERFDHIFFTGSVGVGKSVMRAAAEHLTPVTLELGGKSPVLVDQTADIDLAARRIVWGKCLNAGQTCVAPDYVLVQEEAREELLRAMEKYIRMFYGAEPLKNPEYPKIINTKHFARLSSLLPEGKIRCGGGTDPENRKIEPTLLEGVSAEDPVMQEEIFGPILPVLSFREWDEALAFVKSREKPLALYLFTTDRAAKRRVLGEVSFGGGCINDTVVHLTNPHMHFGGVGQSGMGAYHGKKGFYTFSHEKCILEKSNALDIRFRYPPYGGRLSLLKKLMK</sequence>
<comment type="caution">
    <text evidence="9">The sequence shown here is derived from an EMBL/GenBank/DDBJ whole genome shotgun (WGS) entry which is preliminary data.</text>
</comment>
<dbReference type="PANTHER" id="PTHR43570">
    <property type="entry name" value="ALDEHYDE DEHYDROGENASE"/>
    <property type="match status" value="1"/>
</dbReference>
<name>A0A926HWR7_9FIRM</name>
<dbReference type="GO" id="GO:0005737">
    <property type="term" value="C:cytoplasm"/>
    <property type="evidence" value="ECO:0007669"/>
    <property type="project" value="TreeGrafter"/>
</dbReference>
<evidence type="ECO:0000256" key="1">
    <source>
        <dbReference type="ARBA" id="ARBA00009986"/>
    </source>
</evidence>
<dbReference type="InterPro" id="IPR016162">
    <property type="entry name" value="Ald_DH_N"/>
</dbReference>
<feature type="active site" evidence="5 6">
    <location>
        <position position="223"/>
    </location>
</feature>
<evidence type="ECO:0000256" key="7">
    <source>
        <dbReference type="RuleBase" id="RU003345"/>
    </source>
</evidence>
<dbReference type="PROSITE" id="PS00687">
    <property type="entry name" value="ALDEHYDE_DEHYDR_GLU"/>
    <property type="match status" value="1"/>
</dbReference>
<dbReference type="Proteomes" id="UP000617951">
    <property type="component" value="Unassembled WGS sequence"/>
</dbReference>
<dbReference type="InterPro" id="IPR016163">
    <property type="entry name" value="Ald_DH_C"/>
</dbReference>
<keyword evidence="2 4" id="KW-0560">Oxidoreductase</keyword>
<dbReference type="SUPFAM" id="SSF53720">
    <property type="entry name" value="ALDH-like"/>
    <property type="match status" value="1"/>
</dbReference>
<dbReference type="InterPro" id="IPR029510">
    <property type="entry name" value="Ald_DH_CS_GLU"/>
</dbReference>
<feature type="domain" description="Aldehyde dehydrogenase" evidence="8">
    <location>
        <begin position="11"/>
        <end position="439"/>
    </location>
</feature>